<dbReference type="PANTHER" id="PTHR47816">
    <property type="entry name" value="RIBOSOMAL RNA SMALL SUBUNIT METHYLTRANSFERASE C"/>
    <property type="match status" value="1"/>
</dbReference>
<dbReference type="PATRIC" id="fig|991905.3.peg.3151"/>
<keyword evidence="3 7" id="KW-0489">Methyltransferase</keyword>
<evidence type="ECO:0000256" key="2">
    <source>
        <dbReference type="ARBA" id="ARBA00022552"/>
    </source>
</evidence>
<sequence>MTDPALDTLLLPLEAGNLALPAEGRALFLRARAGPALGLFPRDRLVCEQTFAPDRDALLAAGCEVVEAAEGRFALVLVLPPRQKQEARALLARAVDLATDGGVVVACVPNTEGARACEADLATLAGPVDKLSKHKCRVFWATVTERTVDAALLADWRVLDAPRAILDGRFVSRPGVFSWDHVDPASALLAERLPATLAGRGADLGAGFGYLAAVVLDTCPKVAALDLYEAEKRALDLARENLESVAAGRALGFHWQDVTRGLKGPYDFVVMNPPFHHGGKADRADIGQAFIRAAAGGLRPGGSLWMVANRHLPYERTLGELYASVDMVADEGGYKVLHAVKARRQG</sequence>
<dbReference type="CDD" id="cd02440">
    <property type="entry name" value="AdoMet_MTases"/>
    <property type="match status" value="1"/>
</dbReference>
<dbReference type="GO" id="GO:0003676">
    <property type="term" value="F:nucleic acid binding"/>
    <property type="evidence" value="ECO:0007669"/>
    <property type="project" value="InterPro"/>
</dbReference>
<dbReference type="KEGG" id="pgv:SL003B_3067"/>
<keyword evidence="4 7" id="KW-0808">Transferase</keyword>
<proteinExistence type="predicted"/>
<keyword evidence="8" id="KW-1185">Reference proteome</keyword>
<dbReference type="OrthoDB" id="9816072at2"/>
<evidence type="ECO:0000256" key="4">
    <source>
        <dbReference type="ARBA" id="ARBA00022679"/>
    </source>
</evidence>
<dbReference type="STRING" id="991905.SL003B_3067"/>
<dbReference type="Proteomes" id="UP000008130">
    <property type="component" value="Chromosome"/>
</dbReference>
<protein>
    <submittedName>
        <fullName evidence="7">Methyltransferase small domain family</fullName>
    </submittedName>
</protein>
<dbReference type="HOGENOM" id="CLU_049581_1_0_5"/>
<keyword evidence="5" id="KW-0949">S-adenosyl-L-methionine</keyword>
<evidence type="ECO:0000259" key="6">
    <source>
        <dbReference type="Pfam" id="PF05175"/>
    </source>
</evidence>
<dbReference type="GO" id="GO:0008757">
    <property type="term" value="F:S-adenosylmethionine-dependent methyltransferase activity"/>
    <property type="evidence" value="ECO:0007669"/>
    <property type="project" value="InterPro"/>
</dbReference>
<dbReference type="GO" id="GO:0032259">
    <property type="term" value="P:methylation"/>
    <property type="evidence" value="ECO:0007669"/>
    <property type="project" value="UniProtKB-KW"/>
</dbReference>
<keyword evidence="1" id="KW-0963">Cytoplasm</keyword>
<evidence type="ECO:0000256" key="3">
    <source>
        <dbReference type="ARBA" id="ARBA00022603"/>
    </source>
</evidence>
<organism evidence="7 8">
    <name type="scientific">Polymorphum gilvum (strain LMG 25793 / CGMCC 1.9160 / SL003B-26A1)</name>
    <dbReference type="NCBI Taxonomy" id="991905"/>
    <lineage>
        <taxon>Bacteria</taxon>
        <taxon>Pseudomonadati</taxon>
        <taxon>Pseudomonadota</taxon>
        <taxon>Alphaproteobacteria</taxon>
        <taxon>Rhodobacterales</taxon>
        <taxon>Paracoccaceae</taxon>
        <taxon>Polymorphum</taxon>
    </lineage>
</organism>
<reference evidence="7 8" key="1">
    <citation type="journal article" date="2011" name="J. Bacteriol.">
        <title>Complete genome sequence of Polymorphum gilvum SL003B-26A1T, a crude oil-degrading bacterium from oil-polluted saline soil.</title>
        <authorList>
            <person name="Li S.G."/>
            <person name="Tang Y.Q."/>
            <person name="Nie Y."/>
            <person name="Cai M."/>
            <person name="Wu X.L."/>
        </authorList>
    </citation>
    <scope>NUCLEOTIDE SEQUENCE [LARGE SCALE GENOMIC DNA]</scope>
    <source>
        <strain evidence="8">LMG 25793 / CGMCC 1.9160 / SL003B-26A1</strain>
    </source>
</reference>
<dbReference type="RefSeq" id="WP_013653801.1">
    <property type="nucleotide sequence ID" value="NC_015259.1"/>
</dbReference>
<dbReference type="PROSITE" id="PS00092">
    <property type="entry name" value="N6_MTASE"/>
    <property type="match status" value="1"/>
</dbReference>
<dbReference type="InterPro" id="IPR002052">
    <property type="entry name" value="DNA_methylase_N6_adenine_CS"/>
</dbReference>
<evidence type="ECO:0000313" key="8">
    <source>
        <dbReference type="Proteomes" id="UP000008130"/>
    </source>
</evidence>
<dbReference type="PANTHER" id="PTHR47816:SF4">
    <property type="entry name" value="RIBOSOMAL RNA SMALL SUBUNIT METHYLTRANSFERASE C"/>
    <property type="match status" value="1"/>
</dbReference>
<keyword evidence="2" id="KW-0698">rRNA processing</keyword>
<dbReference type="InterPro" id="IPR029063">
    <property type="entry name" value="SAM-dependent_MTases_sf"/>
</dbReference>
<gene>
    <name evidence="7" type="ordered locus">SL003B_3067</name>
</gene>
<evidence type="ECO:0000256" key="5">
    <source>
        <dbReference type="ARBA" id="ARBA00022691"/>
    </source>
</evidence>
<dbReference type="eggNOG" id="COG2813">
    <property type="taxonomic scope" value="Bacteria"/>
</dbReference>
<dbReference type="EMBL" id="CP002568">
    <property type="protein sequence ID" value="ADZ71490.1"/>
    <property type="molecule type" value="Genomic_DNA"/>
</dbReference>
<dbReference type="AlphaFoldDB" id="F2IWA5"/>
<dbReference type="Pfam" id="PF05175">
    <property type="entry name" value="MTS"/>
    <property type="match status" value="1"/>
</dbReference>
<accession>F2IWA5</accession>
<dbReference type="InterPro" id="IPR046977">
    <property type="entry name" value="RsmC/RlmG"/>
</dbReference>
<evidence type="ECO:0000256" key="1">
    <source>
        <dbReference type="ARBA" id="ARBA00022490"/>
    </source>
</evidence>
<dbReference type="GO" id="GO:0008170">
    <property type="term" value="F:N-methyltransferase activity"/>
    <property type="evidence" value="ECO:0007669"/>
    <property type="project" value="UniProtKB-ARBA"/>
</dbReference>
<name>F2IWA5_POLGS</name>
<feature type="domain" description="Methyltransferase small" evidence="6">
    <location>
        <begin position="169"/>
        <end position="337"/>
    </location>
</feature>
<evidence type="ECO:0000313" key="7">
    <source>
        <dbReference type="EMBL" id="ADZ71490.1"/>
    </source>
</evidence>
<dbReference type="SUPFAM" id="SSF53335">
    <property type="entry name" value="S-adenosyl-L-methionine-dependent methyltransferases"/>
    <property type="match status" value="1"/>
</dbReference>
<dbReference type="GO" id="GO:0006364">
    <property type="term" value="P:rRNA processing"/>
    <property type="evidence" value="ECO:0007669"/>
    <property type="project" value="UniProtKB-KW"/>
</dbReference>
<dbReference type="InterPro" id="IPR007848">
    <property type="entry name" value="Small_mtfrase_dom"/>
</dbReference>
<dbReference type="Gene3D" id="3.40.50.150">
    <property type="entry name" value="Vaccinia Virus protein VP39"/>
    <property type="match status" value="2"/>
</dbReference>